<name>K5DN77_RHOBT</name>
<evidence type="ECO:0000313" key="2">
    <source>
        <dbReference type="Proteomes" id="UP000007993"/>
    </source>
</evidence>
<sequence>MVCFLNDFSRQAVSNCSTLTHRWIVGSLTGFTVEAFLRSAFRKHPTLPSR</sequence>
<gene>
    <name evidence="1" type="ORF">RBSH_00351</name>
</gene>
<comment type="caution">
    <text evidence="1">The sequence shown here is derived from an EMBL/GenBank/DDBJ whole genome shotgun (WGS) entry which is preliminary data.</text>
</comment>
<evidence type="ECO:0000313" key="1">
    <source>
        <dbReference type="EMBL" id="EKK04319.1"/>
    </source>
</evidence>
<reference evidence="1 2" key="1">
    <citation type="journal article" date="2013" name="Mar. Genomics">
        <title>Expression of sulfatases in Rhodopirellula baltica and the diversity of sulfatases in the genus Rhodopirellula.</title>
        <authorList>
            <person name="Wegner C.E."/>
            <person name="Richter-Heitmann T."/>
            <person name="Klindworth A."/>
            <person name="Klockow C."/>
            <person name="Richter M."/>
            <person name="Achstetter T."/>
            <person name="Glockner F.O."/>
            <person name="Harder J."/>
        </authorList>
    </citation>
    <scope>NUCLEOTIDE SEQUENCE [LARGE SCALE GENOMIC DNA]</scope>
    <source>
        <strain evidence="1 2">SH28</strain>
    </source>
</reference>
<dbReference type="PATRIC" id="fig|993517.3.peg.385"/>
<organism evidence="1 2">
    <name type="scientific">Rhodopirellula baltica SH28</name>
    <dbReference type="NCBI Taxonomy" id="993517"/>
    <lineage>
        <taxon>Bacteria</taxon>
        <taxon>Pseudomonadati</taxon>
        <taxon>Planctomycetota</taxon>
        <taxon>Planctomycetia</taxon>
        <taxon>Pirellulales</taxon>
        <taxon>Pirellulaceae</taxon>
        <taxon>Rhodopirellula</taxon>
    </lineage>
</organism>
<dbReference type="EMBL" id="AMCW01000010">
    <property type="protein sequence ID" value="EKK04319.1"/>
    <property type="molecule type" value="Genomic_DNA"/>
</dbReference>
<protein>
    <submittedName>
        <fullName evidence="1">Uncharacterized protein</fullName>
    </submittedName>
</protein>
<dbReference type="AlphaFoldDB" id="K5DN77"/>
<dbReference type="Proteomes" id="UP000007993">
    <property type="component" value="Unassembled WGS sequence"/>
</dbReference>
<proteinExistence type="predicted"/>
<accession>K5DN77</accession>